<name>K0SZC5_THAOC</name>
<accession>K0SZC5</accession>
<evidence type="ECO:0000313" key="2">
    <source>
        <dbReference type="EMBL" id="EJK70765.1"/>
    </source>
</evidence>
<feature type="non-terminal residue" evidence="2">
    <location>
        <position position="1"/>
    </location>
</feature>
<feature type="region of interest" description="Disordered" evidence="1">
    <location>
        <begin position="69"/>
        <end position="92"/>
    </location>
</feature>
<evidence type="ECO:0000313" key="3">
    <source>
        <dbReference type="Proteomes" id="UP000266841"/>
    </source>
</evidence>
<proteinExistence type="predicted"/>
<dbReference type="Proteomes" id="UP000266841">
    <property type="component" value="Unassembled WGS sequence"/>
</dbReference>
<feature type="compositionally biased region" description="Polar residues" evidence="1">
    <location>
        <begin position="22"/>
        <end position="43"/>
    </location>
</feature>
<organism evidence="2 3">
    <name type="scientific">Thalassiosira oceanica</name>
    <name type="common">Marine diatom</name>
    <dbReference type="NCBI Taxonomy" id="159749"/>
    <lineage>
        <taxon>Eukaryota</taxon>
        <taxon>Sar</taxon>
        <taxon>Stramenopiles</taxon>
        <taxon>Ochrophyta</taxon>
        <taxon>Bacillariophyta</taxon>
        <taxon>Coscinodiscophyceae</taxon>
        <taxon>Thalassiosirophycidae</taxon>
        <taxon>Thalassiosirales</taxon>
        <taxon>Thalassiosiraceae</taxon>
        <taxon>Thalassiosira</taxon>
    </lineage>
</organism>
<gene>
    <name evidence="2" type="ORF">THAOC_07848</name>
</gene>
<feature type="region of interest" description="Disordered" evidence="1">
    <location>
        <begin position="16"/>
        <end position="51"/>
    </location>
</feature>
<evidence type="ECO:0000256" key="1">
    <source>
        <dbReference type="SAM" id="MobiDB-lite"/>
    </source>
</evidence>
<reference evidence="2 3" key="1">
    <citation type="journal article" date="2012" name="Genome Biol.">
        <title>Genome and low-iron response of an oceanic diatom adapted to chronic iron limitation.</title>
        <authorList>
            <person name="Lommer M."/>
            <person name="Specht M."/>
            <person name="Roy A.S."/>
            <person name="Kraemer L."/>
            <person name="Andreson R."/>
            <person name="Gutowska M.A."/>
            <person name="Wolf J."/>
            <person name="Bergner S.V."/>
            <person name="Schilhabel M.B."/>
            <person name="Klostermeier U.C."/>
            <person name="Beiko R.G."/>
            <person name="Rosenstiel P."/>
            <person name="Hippler M."/>
            <person name="Laroche J."/>
        </authorList>
    </citation>
    <scope>NUCLEOTIDE SEQUENCE [LARGE SCALE GENOMIC DNA]</scope>
    <source>
        <strain evidence="2 3">CCMP1005</strain>
    </source>
</reference>
<protein>
    <submittedName>
        <fullName evidence="2">Uncharacterized protein</fullName>
    </submittedName>
</protein>
<sequence>FENLARSSGRGIFDWLRETAPAATQSGAPSSPLISPSTHPETPSTHETRDGLSLQRLLSALLASNRGPELQAVSGPSHYPPCISSVSVKGKE</sequence>
<dbReference type="EMBL" id="AGNL01008071">
    <property type="protein sequence ID" value="EJK70765.1"/>
    <property type="molecule type" value="Genomic_DNA"/>
</dbReference>
<keyword evidence="3" id="KW-1185">Reference proteome</keyword>
<dbReference type="AlphaFoldDB" id="K0SZC5"/>
<comment type="caution">
    <text evidence="2">The sequence shown here is derived from an EMBL/GenBank/DDBJ whole genome shotgun (WGS) entry which is preliminary data.</text>
</comment>